<dbReference type="PROSITE" id="PS51038">
    <property type="entry name" value="BAH"/>
    <property type="match status" value="1"/>
</dbReference>
<dbReference type="Gene3D" id="2.30.30.490">
    <property type="match status" value="1"/>
</dbReference>
<feature type="region of interest" description="Disordered" evidence="1">
    <location>
        <begin position="95"/>
        <end position="121"/>
    </location>
</feature>
<proteinExistence type="predicted"/>
<evidence type="ECO:0000256" key="2">
    <source>
        <dbReference type="SAM" id="SignalP"/>
    </source>
</evidence>
<evidence type="ECO:0000256" key="1">
    <source>
        <dbReference type="SAM" id="MobiDB-lite"/>
    </source>
</evidence>
<keyword evidence="5" id="KW-1185">Reference proteome</keyword>
<feature type="region of interest" description="Disordered" evidence="1">
    <location>
        <begin position="245"/>
        <end position="327"/>
    </location>
</feature>
<dbReference type="Pfam" id="PF01426">
    <property type="entry name" value="BAH"/>
    <property type="match status" value="1"/>
</dbReference>
<gene>
    <name evidence="4" type="ORF">PEVE_00042744</name>
</gene>
<organism evidence="4 5">
    <name type="scientific">Porites evermanni</name>
    <dbReference type="NCBI Taxonomy" id="104178"/>
    <lineage>
        <taxon>Eukaryota</taxon>
        <taxon>Metazoa</taxon>
        <taxon>Cnidaria</taxon>
        <taxon>Anthozoa</taxon>
        <taxon>Hexacorallia</taxon>
        <taxon>Scleractinia</taxon>
        <taxon>Fungiina</taxon>
        <taxon>Poritidae</taxon>
        <taxon>Porites</taxon>
    </lineage>
</organism>
<comment type="caution">
    <text evidence="4">The sequence shown here is derived from an EMBL/GenBank/DDBJ whole genome shotgun (WGS) entry which is preliminary data.</text>
</comment>
<feature type="region of interest" description="Disordered" evidence="1">
    <location>
        <begin position="183"/>
        <end position="214"/>
    </location>
</feature>
<dbReference type="EMBL" id="CALNXI010000085">
    <property type="protein sequence ID" value="CAH3018375.1"/>
    <property type="molecule type" value="Genomic_DNA"/>
</dbReference>
<evidence type="ECO:0000313" key="5">
    <source>
        <dbReference type="Proteomes" id="UP001159427"/>
    </source>
</evidence>
<feature type="region of interest" description="Disordered" evidence="1">
    <location>
        <begin position="16"/>
        <end position="46"/>
    </location>
</feature>
<accession>A0ABN8LQR2</accession>
<reference evidence="4 5" key="1">
    <citation type="submission" date="2022-05" db="EMBL/GenBank/DDBJ databases">
        <authorList>
            <consortium name="Genoscope - CEA"/>
            <person name="William W."/>
        </authorList>
    </citation>
    <scope>NUCLEOTIDE SEQUENCE [LARGE SCALE GENOMIC DNA]</scope>
</reference>
<dbReference type="SMART" id="SM00439">
    <property type="entry name" value="BAH"/>
    <property type="match status" value="1"/>
</dbReference>
<feature type="chain" id="PRO_5047199230" description="BAH domain-containing protein" evidence="2">
    <location>
        <begin position="17"/>
        <end position="696"/>
    </location>
</feature>
<evidence type="ECO:0000259" key="3">
    <source>
        <dbReference type="PROSITE" id="PS51038"/>
    </source>
</evidence>
<dbReference type="InterPro" id="IPR043151">
    <property type="entry name" value="BAH_sf"/>
</dbReference>
<sequence length="696" mass="77893">MRWFLMSLSLLQTRSGRQLSKTAEQQSNGKFQATKTTRNSRKARGQNGWHDIVKQDECAVDTEERFVTADSTNYEAANFGSLKEIMEVQERPTVGNAGENVPFESGRDVAENKRSRRARARHTSMLERLAPTPGYVDKTSMDFESLAQRRTPRMASLNAAAKVNVFFEPSSPLAGRSLCEIQQHSTTTKKPPVRNSTERRYSDRGSCNGADRSYDMREFPDSEVFFQSEVSSTWDTSRSKGVIVSPKDFGDEPNHSPNSHFEFVTNGQRTGKDNLKRKPEADSTSEDEKKAKRVHLDGGSELVSTETSDTVDLDESGEVECDTTTDSPPKTMVDVCIQVDLPLPPVKNVRVLSVPIKGQLVTSAGAVPFTKSHLVTPVTPSKPPPELKMSKTATTKRIASMNHQAMENVFAANDGPLAKYKSVGGLIEERSKVKKAKELTNKMPASSSIALKIPKINFAATSTSTMSAGRGRPAGNPLKNIHLKNLNIHLEKLAAQRARAEPRVPKRTNGWMFIGEPLDKPYCYDETIVIRRYYSGVQRGDEIINVRDSVLLKSGTRKKDPHFVARVSGLWEEDDGPNAGEMMMSVFWYYRPEQTEVGRIPNFHGEMEVMASRHKDDNSVACIVDKCYVLSYPEYCRFRALNRLFREFREAPLSPVPPGESTKPGSVPHPRTDPSLVFFCRQVYDFRMGRIIKNPV</sequence>
<dbReference type="PANTHER" id="PTHR46576">
    <property type="entry name" value="BROMO ADJACENT HOMOLOGY DOMAIN-CONTAINING 1 PROTEIN"/>
    <property type="match status" value="1"/>
</dbReference>
<feature type="domain" description="BAH" evidence="3">
    <location>
        <begin position="542"/>
        <end position="695"/>
    </location>
</feature>
<protein>
    <recommendedName>
        <fullName evidence="3">BAH domain-containing protein</fullName>
    </recommendedName>
</protein>
<dbReference type="InterPro" id="IPR053032">
    <property type="entry name" value="BAH_domain-containing"/>
</dbReference>
<dbReference type="PANTHER" id="PTHR46576:SF1">
    <property type="entry name" value="BROMO ADJACENT HOMOLOGY DOMAIN-CONTAINING 1 PROTEIN"/>
    <property type="match status" value="1"/>
</dbReference>
<feature type="signal peptide" evidence="2">
    <location>
        <begin position="1"/>
        <end position="16"/>
    </location>
</feature>
<name>A0ABN8LQR2_9CNID</name>
<feature type="compositionally biased region" description="Acidic residues" evidence="1">
    <location>
        <begin position="309"/>
        <end position="323"/>
    </location>
</feature>
<feature type="compositionally biased region" description="Polar residues" evidence="1">
    <location>
        <begin position="16"/>
        <end position="37"/>
    </location>
</feature>
<keyword evidence="2" id="KW-0732">Signal</keyword>
<feature type="compositionally biased region" description="Polar residues" evidence="1">
    <location>
        <begin position="255"/>
        <end position="269"/>
    </location>
</feature>
<dbReference type="InterPro" id="IPR001025">
    <property type="entry name" value="BAH_dom"/>
</dbReference>
<dbReference type="Proteomes" id="UP001159427">
    <property type="component" value="Unassembled WGS sequence"/>
</dbReference>
<evidence type="ECO:0000313" key="4">
    <source>
        <dbReference type="EMBL" id="CAH3018375.1"/>
    </source>
</evidence>
<feature type="compositionally biased region" description="Basic and acidic residues" evidence="1">
    <location>
        <begin position="270"/>
        <end position="298"/>
    </location>
</feature>